<dbReference type="eggNOG" id="arCOG01220">
    <property type="taxonomic scope" value="Archaea"/>
</dbReference>
<dbReference type="Gene3D" id="3.40.50.150">
    <property type="entry name" value="Vaccinia Virus protein VP39"/>
    <property type="match status" value="1"/>
</dbReference>
<evidence type="ECO:0000313" key="1">
    <source>
        <dbReference type="EMBL" id="ADI36363.1"/>
    </source>
</evidence>
<dbReference type="AlphaFoldDB" id="D7DTA3"/>
<dbReference type="HOGENOM" id="CLU_069059_0_0_2"/>
<gene>
    <name evidence="1" type="ordered locus">Mvol_0704</name>
</gene>
<dbReference type="CDD" id="cd02440">
    <property type="entry name" value="AdoMet_MTases"/>
    <property type="match status" value="1"/>
</dbReference>
<dbReference type="SUPFAM" id="SSF53335">
    <property type="entry name" value="S-adenosyl-L-methionine-dependent methyltransferases"/>
    <property type="match status" value="1"/>
</dbReference>
<dbReference type="KEGG" id="mvo:Mvol_0704"/>
<accession>D7DTA3</accession>
<dbReference type="Pfam" id="PF03602">
    <property type="entry name" value="Cons_hypoth95"/>
    <property type="match status" value="1"/>
</dbReference>
<sequence length="307" mass="34980">MISRGEIIQKVKSYKPCKQCNKPISKTIPLKKLNLKGRQRKCHCGRSQIDDVMVDVANILIECNEVPNHINDDKFALKDVGMPMIEAGYPLKYAPVLCENDLVLLNNYVSKDCANEIIKIPEIKSVISHNKRIAGKNSKNMNDLIVGDDFRCDIFTIRSLSTCVISCKNQSKLHIEFPRPFNPKINKIEKLDLTDKVVLDGFCGCGTLGMVALKKGAKKVIFSDINDIALYDLEYNLKINFGNEIFENNRVEIIHSDFMDLDFSNQHNNSKNEDNRIDVCFVDLFPNMESKKFLEKAKKLSKYVILV</sequence>
<proteinExistence type="predicted"/>
<dbReference type="InParanoid" id="D7DTA3"/>
<dbReference type="EMBL" id="CP002057">
    <property type="protein sequence ID" value="ADI36363.1"/>
    <property type="molecule type" value="Genomic_DNA"/>
</dbReference>
<dbReference type="InterPro" id="IPR029063">
    <property type="entry name" value="SAM-dependent_MTases_sf"/>
</dbReference>
<organism evidence="1 2">
    <name type="scientific">Methanococcus voltae (strain ATCC BAA-1334 / A3)</name>
    <dbReference type="NCBI Taxonomy" id="456320"/>
    <lineage>
        <taxon>Archaea</taxon>
        <taxon>Methanobacteriati</taxon>
        <taxon>Methanobacteriota</taxon>
        <taxon>Methanomada group</taxon>
        <taxon>Methanococci</taxon>
        <taxon>Methanococcales</taxon>
        <taxon>Methanococcaceae</taxon>
        <taxon>Methanococcus</taxon>
    </lineage>
</organism>
<evidence type="ECO:0008006" key="3">
    <source>
        <dbReference type="Google" id="ProtNLM"/>
    </source>
</evidence>
<evidence type="ECO:0000313" key="2">
    <source>
        <dbReference type="Proteomes" id="UP000007722"/>
    </source>
</evidence>
<protein>
    <recommendedName>
        <fullName evidence="3">RNA methyltransferase related protein</fullName>
    </recommendedName>
</protein>
<reference evidence="1 2" key="1">
    <citation type="submission" date="2010-05" db="EMBL/GenBank/DDBJ databases">
        <title>Complete sequence of Methanococcus voltae A3.</title>
        <authorList>
            <consortium name="US DOE Joint Genome Institute"/>
            <person name="Lucas S."/>
            <person name="Copeland A."/>
            <person name="Lapidus A."/>
            <person name="Cheng J.-F."/>
            <person name="Bruce D."/>
            <person name="Goodwin L."/>
            <person name="Pitluck S."/>
            <person name="Lowry S."/>
            <person name="Clum A."/>
            <person name="Land M."/>
            <person name="Hauser L."/>
            <person name="Kyrpides N."/>
            <person name="Mikhailova N."/>
            <person name="Whitman W.B."/>
            <person name="Woyke T."/>
        </authorList>
    </citation>
    <scope>NUCLEOTIDE SEQUENCE [LARGE SCALE GENOMIC DNA]</scope>
    <source>
        <strain evidence="2">ATCC BAA-1334 / A3</strain>
    </source>
</reference>
<dbReference type="OrthoDB" id="134019at2157"/>
<dbReference type="Proteomes" id="UP000007722">
    <property type="component" value="Chromosome"/>
</dbReference>
<name>D7DTA3_METV3</name>
<keyword evidence="2" id="KW-1185">Reference proteome</keyword>